<accession>A0ABQ9XWH9</accession>
<gene>
    <name evidence="2" type="ORF">BLNAU_9179</name>
</gene>
<evidence type="ECO:0000313" key="3">
    <source>
        <dbReference type="Proteomes" id="UP001281761"/>
    </source>
</evidence>
<feature type="compositionally biased region" description="Polar residues" evidence="1">
    <location>
        <begin position="205"/>
        <end position="228"/>
    </location>
</feature>
<feature type="compositionally biased region" description="Basic residues" evidence="1">
    <location>
        <begin position="274"/>
        <end position="283"/>
    </location>
</feature>
<dbReference type="EMBL" id="JARBJD010000062">
    <property type="protein sequence ID" value="KAK2955828.1"/>
    <property type="molecule type" value="Genomic_DNA"/>
</dbReference>
<evidence type="ECO:0000313" key="2">
    <source>
        <dbReference type="EMBL" id="KAK2955828.1"/>
    </source>
</evidence>
<name>A0ABQ9XWH9_9EUKA</name>
<organism evidence="2 3">
    <name type="scientific">Blattamonas nauphoetae</name>
    <dbReference type="NCBI Taxonomy" id="2049346"/>
    <lineage>
        <taxon>Eukaryota</taxon>
        <taxon>Metamonada</taxon>
        <taxon>Preaxostyla</taxon>
        <taxon>Oxymonadida</taxon>
        <taxon>Blattamonas</taxon>
    </lineage>
</organism>
<sequence>MSEDLLWIPIIYNEPQSMPHFYLRIPGYKLVYDDDVQELIRSELIEWLNDPENPIPLTDSLQQSVIAIDAEHPIEDVSKLTMKEFVKSGGYFAVYVQEKNHRDGYFTQSTHLADVASSLFVTTRSTVQRLEKDLSTTQSNSNRRKQQWLVKEERLQQQVDDLKARERKHKKHAQKLEEENRELRSKLQKMKTKLLELQVGGKCSKLSQVQSSPNQENDNSEPNINHHVSLTSPSETPTSPSEHTSKKHPHRSPQNGNSSSVTTLHSPSSIRNSSRSHRRHRDRSRQNGDSTHLSSTSRSPILRSRRSRSKGSQEPKREEFVNARNALEHDLERRSDPFAFSKQRLYTTPSASAEITARGRSLNFGIHRTMLNRKLSKQVKKDDLEKKGVLMRGAPSFQVAQKKLKHTILRGEFDHRFKALPTRRNSDPEIHDAPITDHLVEKTITKKSRAASESPSSSIFSISSTTMGEDAHFTLRQIRSITQSLSPAARLASGHRFHRLSSPSPEPIHRHRTVDHRHSGTLRGSDMQIPKPKASPTETLRDLDTSDSFEVAILPHSLLDSPLEDFDESPLSTNPHSPLSTNPHSPLQSLDPPEPLGTLPLAAEGDPNESSPAEPPDREPLAAEAFLTQAFRPDLFRENLEAFLSLDSVTHPLPPPSHDAHALQSLSQLNPQHFFHDQPQPAPESLSDLVHFSILLASTELSDSEC</sequence>
<dbReference type="Proteomes" id="UP001281761">
    <property type="component" value="Unassembled WGS sequence"/>
</dbReference>
<comment type="caution">
    <text evidence="2">The sequence shown here is derived from an EMBL/GenBank/DDBJ whole genome shotgun (WGS) entry which is preliminary data.</text>
</comment>
<dbReference type="CDD" id="cd14686">
    <property type="entry name" value="bZIP"/>
    <property type="match status" value="1"/>
</dbReference>
<feature type="region of interest" description="Disordered" evidence="1">
    <location>
        <begin position="563"/>
        <end position="618"/>
    </location>
</feature>
<evidence type="ECO:0000256" key="1">
    <source>
        <dbReference type="SAM" id="MobiDB-lite"/>
    </source>
</evidence>
<feature type="region of interest" description="Disordered" evidence="1">
    <location>
        <begin position="490"/>
        <end position="541"/>
    </location>
</feature>
<proteinExistence type="predicted"/>
<feature type="compositionally biased region" description="Low complexity" evidence="1">
    <location>
        <begin position="258"/>
        <end position="273"/>
    </location>
</feature>
<feature type="compositionally biased region" description="Low complexity" evidence="1">
    <location>
        <begin position="229"/>
        <end position="242"/>
    </location>
</feature>
<protein>
    <submittedName>
        <fullName evidence="2">Uncharacterized protein</fullName>
    </submittedName>
</protein>
<feature type="region of interest" description="Disordered" evidence="1">
    <location>
        <begin position="204"/>
        <end position="328"/>
    </location>
</feature>
<keyword evidence="3" id="KW-1185">Reference proteome</keyword>
<reference evidence="2 3" key="1">
    <citation type="journal article" date="2022" name="bioRxiv">
        <title>Genomics of Preaxostyla Flagellates Illuminates Evolutionary Transitions and the Path Towards Mitochondrial Loss.</title>
        <authorList>
            <person name="Novak L.V.F."/>
            <person name="Treitli S.C."/>
            <person name="Pyrih J."/>
            <person name="Halakuc P."/>
            <person name="Pipaliya S.V."/>
            <person name="Vacek V."/>
            <person name="Brzon O."/>
            <person name="Soukal P."/>
            <person name="Eme L."/>
            <person name="Dacks J.B."/>
            <person name="Karnkowska A."/>
            <person name="Elias M."/>
            <person name="Hampl V."/>
        </authorList>
    </citation>
    <scope>NUCLEOTIDE SEQUENCE [LARGE SCALE GENOMIC DNA]</scope>
    <source>
        <strain evidence="2">NAU3</strain>
        <tissue evidence="2">Gut</tissue>
    </source>
</reference>
<feature type="compositionally biased region" description="Polar residues" evidence="1">
    <location>
        <begin position="570"/>
        <end position="588"/>
    </location>
</feature>
<feature type="compositionally biased region" description="Basic and acidic residues" evidence="1">
    <location>
        <begin position="311"/>
        <end position="328"/>
    </location>
</feature>
<feature type="region of interest" description="Disordered" evidence="1">
    <location>
        <begin position="159"/>
        <end position="185"/>
    </location>
</feature>
<feature type="compositionally biased region" description="Basic and acidic residues" evidence="1">
    <location>
        <begin position="174"/>
        <end position="185"/>
    </location>
</feature>